<feature type="binding site" evidence="8">
    <location>
        <position position="689"/>
    </location>
    <ligand>
        <name>substrate</name>
    </ligand>
</feature>
<feature type="region of interest" description="Disordered" evidence="10">
    <location>
        <begin position="234"/>
        <end position="269"/>
    </location>
</feature>
<organism evidence="12 13">
    <name type="scientific">Brachymonas denitrificans DSM 15123</name>
    <dbReference type="NCBI Taxonomy" id="1121117"/>
    <lineage>
        <taxon>Bacteria</taxon>
        <taxon>Pseudomonadati</taxon>
        <taxon>Pseudomonadota</taxon>
        <taxon>Betaproteobacteria</taxon>
        <taxon>Burkholderiales</taxon>
        <taxon>Comamonadaceae</taxon>
        <taxon>Brachymonas</taxon>
    </lineage>
</organism>
<name>A0A1H8HU80_9BURK</name>
<dbReference type="Proteomes" id="UP000199531">
    <property type="component" value="Unassembled WGS sequence"/>
</dbReference>
<keyword evidence="6" id="KW-0961">Cell wall biogenesis/degradation</keyword>
<sequence length="755" mass="81380">MHFFFACQQLSAFCKKMVAFYYKIIGKLSSGTKSLILCIFSSGVNLRHRVIIKEQDFAMSTSTEFVTRGILKYLSQSAMFMGAACVAVALPVEAKTERQAPAKVVAKQTRTKATRDDAAKAAVLKRAASKDKAVLQVKHVKGLAKPINDEEEAAPRGKKLKLANAKAGRNAKAEAEEAAPAGRKGKAAQLAKARDEDDKRSARNKIAGKIKGAAADEEALAPKGRKLTKAERIKAERQARLDKEETARQQRIESTRDKRLQAQRKAREEAAEQARLQQVAREKRQQEIARLERQQEQARQQRMVAAREARERALEEDRIATLVAERGASVRVMEPAAAAATAVATQVAAAPAPVSYVPATPAAAPMTTPVAVARAAAPAPVRTKNMVSASSPLASSLIGSQVEPQRTRPYTYTPNPSSPVAAAMIAPEAPSRAPVTRSYVAESSSPVAASLIATAAPTAVTRVAAVPERSNFVRVSVPANNTLGQIRGMSTAGSPLALNSAVALVMDQNTGEVLLNKNGGQVSPIASITKLMTALVTMDAALPMDERITITYDDVDRLKGSSSRLSVGSSFTRQELLHLALMSSENRAAHALGRTYPGGMPAFVRAMNMRATMLGMRDTNYVEPTGLNSGNQSSARDLALLTRAAYSYPLIRSYTTHPGQSFDVAGQTRRFNNTNRLVHSNNWNIGLQKTGYISEAGRCVVMQSNIDGRNVIIVLLDSNNSSLRVRDAESIRYWVQNNLGRGNNRGFGGVVAHAY</sequence>
<dbReference type="SUPFAM" id="SSF56601">
    <property type="entry name" value="beta-lactamase/transpeptidase-like"/>
    <property type="match status" value="1"/>
</dbReference>
<evidence type="ECO:0000256" key="3">
    <source>
        <dbReference type="ARBA" id="ARBA00022801"/>
    </source>
</evidence>
<evidence type="ECO:0000256" key="1">
    <source>
        <dbReference type="ARBA" id="ARBA00007164"/>
    </source>
</evidence>
<feature type="compositionally biased region" description="Basic and acidic residues" evidence="10">
    <location>
        <begin position="192"/>
        <end position="201"/>
    </location>
</feature>
<accession>A0A1H8HU80</accession>
<evidence type="ECO:0000256" key="10">
    <source>
        <dbReference type="SAM" id="MobiDB-lite"/>
    </source>
</evidence>
<dbReference type="InterPro" id="IPR001967">
    <property type="entry name" value="Peptidase_S11_N"/>
</dbReference>
<feature type="active site" description="Acyl-ester intermediate" evidence="7">
    <location>
        <position position="527"/>
    </location>
</feature>
<dbReference type="AlphaFoldDB" id="A0A1H8HU80"/>
<feature type="active site" evidence="7">
    <location>
        <position position="584"/>
    </location>
</feature>
<dbReference type="GO" id="GO:0071555">
    <property type="term" value="P:cell wall organization"/>
    <property type="evidence" value="ECO:0007669"/>
    <property type="project" value="UniProtKB-KW"/>
</dbReference>
<keyword evidence="4" id="KW-0133">Cell shape</keyword>
<dbReference type="STRING" id="1121117.SAMN02745977_01596"/>
<evidence type="ECO:0000256" key="6">
    <source>
        <dbReference type="ARBA" id="ARBA00023316"/>
    </source>
</evidence>
<keyword evidence="12" id="KW-0645">Protease</keyword>
<dbReference type="CDD" id="cd22265">
    <property type="entry name" value="UDM1_RNF168"/>
    <property type="match status" value="1"/>
</dbReference>
<evidence type="ECO:0000256" key="9">
    <source>
        <dbReference type="RuleBase" id="RU004016"/>
    </source>
</evidence>
<evidence type="ECO:0000256" key="7">
    <source>
        <dbReference type="PIRSR" id="PIRSR618044-1"/>
    </source>
</evidence>
<dbReference type="InterPro" id="IPR012338">
    <property type="entry name" value="Beta-lactam/transpept-like"/>
</dbReference>
<gene>
    <name evidence="12" type="ORF">SAMN02745977_01596</name>
</gene>
<dbReference type="Pfam" id="PF00768">
    <property type="entry name" value="Peptidase_S11"/>
    <property type="match status" value="1"/>
</dbReference>
<protein>
    <submittedName>
        <fullName evidence="12">D-alanyl-D-alanine carboxypeptidase</fullName>
    </submittedName>
</protein>
<dbReference type="GO" id="GO:0008360">
    <property type="term" value="P:regulation of cell shape"/>
    <property type="evidence" value="ECO:0007669"/>
    <property type="project" value="UniProtKB-KW"/>
</dbReference>
<feature type="active site" description="Proton acceptor" evidence="7">
    <location>
        <position position="530"/>
    </location>
</feature>
<evidence type="ECO:0000259" key="11">
    <source>
        <dbReference type="Pfam" id="PF00768"/>
    </source>
</evidence>
<feature type="region of interest" description="Disordered" evidence="10">
    <location>
        <begin position="148"/>
        <end position="203"/>
    </location>
</feature>
<dbReference type="PANTHER" id="PTHR21581:SF26">
    <property type="entry name" value="D-ALANYL-D-ALANINE ENDOPEPTIDASE"/>
    <property type="match status" value="1"/>
</dbReference>
<evidence type="ECO:0000313" key="13">
    <source>
        <dbReference type="Proteomes" id="UP000199531"/>
    </source>
</evidence>
<keyword evidence="5" id="KW-0573">Peptidoglycan synthesis</keyword>
<keyword evidence="12" id="KW-0121">Carboxypeptidase</keyword>
<dbReference type="InterPro" id="IPR018044">
    <property type="entry name" value="Peptidase_S11"/>
</dbReference>
<dbReference type="EMBL" id="FOCW01000003">
    <property type="protein sequence ID" value="SEN59466.1"/>
    <property type="molecule type" value="Genomic_DNA"/>
</dbReference>
<feature type="domain" description="Peptidase S11 D-alanyl-D-alanine carboxypeptidase A N-terminal" evidence="11">
    <location>
        <begin position="494"/>
        <end position="719"/>
    </location>
</feature>
<evidence type="ECO:0000256" key="5">
    <source>
        <dbReference type="ARBA" id="ARBA00022984"/>
    </source>
</evidence>
<dbReference type="PANTHER" id="PTHR21581">
    <property type="entry name" value="D-ALANYL-D-ALANINE CARBOXYPEPTIDASE"/>
    <property type="match status" value="1"/>
</dbReference>
<keyword evidence="3" id="KW-0378">Hydrolase</keyword>
<dbReference type="GO" id="GO:0009252">
    <property type="term" value="P:peptidoglycan biosynthetic process"/>
    <property type="evidence" value="ECO:0007669"/>
    <property type="project" value="UniProtKB-KW"/>
</dbReference>
<reference evidence="12 13" key="1">
    <citation type="submission" date="2016-10" db="EMBL/GenBank/DDBJ databases">
        <authorList>
            <person name="de Groot N.N."/>
        </authorList>
    </citation>
    <scope>NUCLEOTIDE SEQUENCE [LARGE SCALE GENOMIC DNA]</scope>
    <source>
        <strain evidence="12 13">DSM 15123</strain>
    </source>
</reference>
<evidence type="ECO:0000256" key="4">
    <source>
        <dbReference type="ARBA" id="ARBA00022960"/>
    </source>
</evidence>
<evidence type="ECO:0000256" key="2">
    <source>
        <dbReference type="ARBA" id="ARBA00022729"/>
    </source>
</evidence>
<dbReference type="PRINTS" id="PR00725">
    <property type="entry name" value="DADACBPTASE1"/>
</dbReference>
<dbReference type="GO" id="GO:0009002">
    <property type="term" value="F:serine-type D-Ala-D-Ala carboxypeptidase activity"/>
    <property type="evidence" value="ECO:0007669"/>
    <property type="project" value="InterPro"/>
</dbReference>
<dbReference type="Gene3D" id="3.40.710.10">
    <property type="entry name" value="DD-peptidase/beta-lactamase superfamily"/>
    <property type="match status" value="1"/>
</dbReference>
<proteinExistence type="inferred from homology"/>
<comment type="similarity">
    <text evidence="1 9">Belongs to the peptidase S11 family.</text>
</comment>
<keyword evidence="13" id="KW-1185">Reference proteome</keyword>
<dbReference type="GO" id="GO:0006508">
    <property type="term" value="P:proteolysis"/>
    <property type="evidence" value="ECO:0007669"/>
    <property type="project" value="InterPro"/>
</dbReference>
<keyword evidence="2" id="KW-0732">Signal</keyword>
<evidence type="ECO:0000313" key="12">
    <source>
        <dbReference type="EMBL" id="SEN59466.1"/>
    </source>
</evidence>
<evidence type="ECO:0000256" key="8">
    <source>
        <dbReference type="PIRSR" id="PIRSR618044-2"/>
    </source>
</evidence>